<keyword evidence="7" id="KW-0862">Zinc</keyword>
<dbReference type="AlphaFoldDB" id="A0A161WDB1"/>
<dbReference type="GO" id="GO:0003725">
    <property type="term" value="F:double-stranded RNA binding"/>
    <property type="evidence" value="ECO:0007669"/>
    <property type="project" value="InterPro"/>
</dbReference>
<dbReference type="InterPro" id="IPR017945">
    <property type="entry name" value="DHBP_synth_RibB-like_a/b_dom"/>
</dbReference>
<proteinExistence type="inferred from homology"/>
<keyword evidence="6" id="KW-0863">Zinc-finger</keyword>
<evidence type="ECO:0000256" key="3">
    <source>
        <dbReference type="ARBA" id="ARBA00008097"/>
    </source>
</evidence>
<accession>A0A161WDB1</accession>
<dbReference type="Gene3D" id="3.30.110.120">
    <property type="match status" value="1"/>
</dbReference>
<dbReference type="EC" id="6.2.-.-" evidence="10"/>
<evidence type="ECO:0000256" key="11">
    <source>
        <dbReference type="PROSITE-ProRule" id="PRU00520"/>
    </source>
</evidence>
<dbReference type="PROSITE" id="PS51160">
    <property type="entry name" value="ACYLPHOSPHATASE_3"/>
    <property type="match status" value="1"/>
</dbReference>
<feature type="active site" evidence="11">
    <location>
        <position position="52"/>
    </location>
</feature>
<dbReference type="Pfam" id="PF22521">
    <property type="entry name" value="HypF_C_2"/>
    <property type="match status" value="1"/>
</dbReference>
<evidence type="ECO:0000256" key="5">
    <source>
        <dbReference type="ARBA" id="ARBA00022723"/>
    </source>
</evidence>
<evidence type="ECO:0000256" key="9">
    <source>
        <dbReference type="ARBA" id="ARBA00048220"/>
    </source>
</evidence>
<keyword evidence="4" id="KW-0436">Ligase</keyword>
<sequence>MIYNIMYSSLLMVGVVMKRLFLKIEGIVQGVGFRPFVYNQAVSLNLKGWVNNNSEGVHIDIEGQEEELNSFIYSLKHKHPTLARIESIIIEEKESVNYKTFQIKESKRKDKKITLISPDMATCEECTGDITDPSNKRYRYPFTNCTNCGPRFSIIKSIPYDREKTTMKKFKMCRNCNEEYTDPTDRRFHAQPNACSDCGPHIWIEDCKGVKIEVNDVLEWTRQKLKEGKIFAIKGLGGFHLVCNALNEEAVELLRIRKNRPHKPFAVMMKDIKTVRKYCSVNMEEEEILTGARKPIVILNQSSQYDLPQAIAPKQKTLGVMLSYTPLHYLLFENDIEALIMTSANVHGLPLEYKNESAVESLRNVADYFLQHNRDIYVPIDDSVVKVVDGEARMVRRARGYAPEPIKKENTKEILACGSNMKNTFCVARENFLFLSQHNGDLENIETIEHYKNNIEHYEKIFYFTPKYIACDMHPGYVSSEYAYNTSLPRIEVQHHHAHIVSCLAENNVTRKVIGIAYDGTGYGTDGRIWGGEFLLCDNKEFERLGQLDYVKMPGGEKAVKEPWRMAVSYIYKVFKSNKWKECSTERQLRKILIKLYGNRAINIVSMIESDINCHKTSSMGRFFDAAASLMGLRDSVTYEGQAAIELEAIACEKSLDSYDYDIVQADGYIVKPEKIIIGILKDKFLKEQDSVISDKFHNTIVNFSKDICKLIRKDTGVNEVALSGGVFQNSYLLKNLTNELKREDFVVYANKLIPTNDGGVALGQIVIANEILDNK</sequence>
<organism evidence="14 15">
    <name type="scientific">Clostridium magnum DSM 2767</name>
    <dbReference type="NCBI Taxonomy" id="1121326"/>
    <lineage>
        <taxon>Bacteria</taxon>
        <taxon>Bacillati</taxon>
        <taxon>Bacillota</taxon>
        <taxon>Clostridia</taxon>
        <taxon>Eubacteriales</taxon>
        <taxon>Clostridiaceae</taxon>
        <taxon>Clostridium</taxon>
    </lineage>
</organism>
<dbReference type="NCBIfam" id="TIGR00143">
    <property type="entry name" value="hypF"/>
    <property type="match status" value="1"/>
</dbReference>
<evidence type="ECO:0000256" key="2">
    <source>
        <dbReference type="ARBA" id="ARBA00005614"/>
    </source>
</evidence>
<dbReference type="Gene3D" id="3.30.420.360">
    <property type="match status" value="1"/>
</dbReference>
<dbReference type="InterPro" id="IPR017968">
    <property type="entry name" value="Acylphosphatase_CS"/>
</dbReference>
<dbReference type="InterPro" id="IPR001792">
    <property type="entry name" value="Acylphosphatase-like_dom"/>
</dbReference>
<dbReference type="InterPro" id="IPR051060">
    <property type="entry name" value="Carbamoyltrans_HypF-like"/>
</dbReference>
<keyword evidence="5" id="KW-0479">Metal-binding</keyword>
<dbReference type="PROSITE" id="PS00150">
    <property type="entry name" value="ACYLPHOSPHATASE_1"/>
    <property type="match status" value="1"/>
</dbReference>
<dbReference type="GO" id="GO:0016743">
    <property type="term" value="F:carboxyl- or carbamoyltransferase activity"/>
    <property type="evidence" value="ECO:0007669"/>
    <property type="project" value="UniProtKB-UniRule"/>
</dbReference>
<dbReference type="GO" id="GO:0016874">
    <property type="term" value="F:ligase activity"/>
    <property type="evidence" value="ECO:0007669"/>
    <property type="project" value="UniProtKB-UniRule"/>
</dbReference>
<dbReference type="SUPFAM" id="SSF55821">
    <property type="entry name" value="YrdC/RibB"/>
    <property type="match status" value="1"/>
</dbReference>
<feature type="active site" evidence="11">
    <location>
        <position position="34"/>
    </location>
</feature>
<dbReference type="Proteomes" id="UP000076603">
    <property type="component" value="Unassembled WGS sequence"/>
</dbReference>
<dbReference type="InterPro" id="IPR011125">
    <property type="entry name" value="Znf_HypF"/>
</dbReference>
<evidence type="ECO:0000313" key="14">
    <source>
        <dbReference type="EMBL" id="KZL89695.1"/>
    </source>
</evidence>
<dbReference type="SUPFAM" id="SSF54975">
    <property type="entry name" value="Acylphosphatase/BLUF domain-like"/>
    <property type="match status" value="1"/>
</dbReference>
<keyword evidence="11" id="KW-0378">Hydrolase</keyword>
<keyword evidence="14" id="KW-0808">Transferase</keyword>
<dbReference type="Gene3D" id="3.30.420.40">
    <property type="match status" value="1"/>
</dbReference>
<dbReference type="Pfam" id="PF00708">
    <property type="entry name" value="Acylphosphatase"/>
    <property type="match status" value="1"/>
</dbReference>
<comment type="similarity">
    <text evidence="3 10">Belongs to the carbamoyltransferase HypF family.</text>
</comment>
<feature type="domain" description="Acylphosphatase-like" evidence="12">
    <location>
        <begin position="19"/>
        <end position="105"/>
    </location>
</feature>
<dbReference type="EMBL" id="LWAE01000008">
    <property type="protein sequence ID" value="KZL89695.1"/>
    <property type="molecule type" value="Genomic_DNA"/>
</dbReference>
<dbReference type="PROSITE" id="PS51163">
    <property type="entry name" value="YRDC"/>
    <property type="match status" value="1"/>
</dbReference>
<protein>
    <recommendedName>
        <fullName evidence="10">Carbamoyltransferase</fullName>
        <ecNumber evidence="10">6.2.-.-</ecNumber>
    </recommendedName>
</protein>
<dbReference type="UniPathway" id="UPA00335"/>
<dbReference type="Pfam" id="PF17788">
    <property type="entry name" value="HypF_C"/>
    <property type="match status" value="1"/>
</dbReference>
<dbReference type="InterPro" id="IPR055128">
    <property type="entry name" value="HypF_C_2"/>
</dbReference>
<name>A0A161WDB1_9CLOT</name>
<dbReference type="InterPro" id="IPR041440">
    <property type="entry name" value="HypF_C"/>
</dbReference>
<evidence type="ECO:0000256" key="8">
    <source>
        <dbReference type="ARBA" id="ARBA00047645"/>
    </source>
</evidence>
<dbReference type="InterPro" id="IPR036046">
    <property type="entry name" value="Acylphosphatase-like_dom_sf"/>
</dbReference>
<dbReference type="PIRSF" id="PIRSF006256">
    <property type="entry name" value="CMPcnvr_hdrg_mat"/>
    <property type="match status" value="1"/>
</dbReference>
<dbReference type="PANTHER" id="PTHR42959">
    <property type="entry name" value="CARBAMOYLTRANSFERASE"/>
    <property type="match status" value="1"/>
</dbReference>
<evidence type="ECO:0000256" key="4">
    <source>
        <dbReference type="ARBA" id="ARBA00022598"/>
    </source>
</evidence>
<dbReference type="PANTHER" id="PTHR42959:SF1">
    <property type="entry name" value="CARBAMOYLTRANSFERASE HYPF"/>
    <property type="match status" value="1"/>
</dbReference>
<keyword evidence="15" id="KW-1185">Reference proteome</keyword>
<reference evidence="14 15" key="1">
    <citation type="submission" date="2016-04" db="EMBL/GenBank/DDBJ databases">
        <title>Genome sequence of Clostridium magnum DSM 2767.</title>
        <authorList>
            <person name="Poehlein A."/>
            <person name="Uhlig R."/>
            <person name="Fischer R."/>
            <person name="Bahl H."/>
            <person name="Daniel R."/>
        </authorList>
    </citation>
    <scope>NUCLEOTIDE SEQUENCE [LARGE SCALE GENOMIC DNA]</scope>
    <source>
        <strain evidence="14 15">DSM 2767</strain>
    </source>
</reference>
<dbReference type="GO" id="GO:0003998">
    <property type="term" value="F:acylphosphatase activity"/>
    <property type="evidence" value="ECO:0007669"/>
    <property type="project" value="UniProtKB-EC"/>
</dbReference>
<dbReference type="Pfam" id="PF07503">
    <property type="entry name" value="zf-HYPF"/>
    <property type="match status" value="2"/>
</dbReference>
<comment type="caution">
    <text evidence="14">The sequence shown here is derived from an EMBL/GenBank/DDBJ whole genome shotgun (WGS) entry which is preliminary data.</text>
</comment>
<dbReference type="GO" id="GO:0008270">
    <property type="term" value="F:zinc ion binding"/>
    <property type="evidence" value="ECO:0007669"/>
    <property type="project" value="UniProtKB-KW"/>
</dbReference>
<dbReference type="InterPro" id="IPR004421">
    <property type="entry name" value="Carbamoyltransferase_HypF"/>
</dbReference>
<evidence type="ECO:0000256" key="7">
    <source>
        <dbReference type="ARBA" id="ARBA00022833"/>
    </source>
</evidence>
<evidence type="ECO:0000313" key="15">
    <source>
        <dbReference type="Proteomes" id="UP000076603"/>
    </source>
</evidence>
<dbReference type="STRING" id="1121326.CLMAG_51950"/>
<comment type="catalytic activity">
    <reaction evidence="9">
        <text>C-terminal L-cysteinyl-[HypE protein] + carbamoyl phosphate + ATP + H2O = C-terminal S-carboxamide-L-cysteinyl-[HypE protein] + AMP + phosphate + diphosphate + H(+)</text>
        <dbReference type="Rhea" id="RHEA:55636"/>
        <dbReference type="Rhea" id="RHEA-COMP:14247"/>
        <dbReference type="Rhea" id="RHEA-COMP:14392"/>
        <dbReference type="ChEBI" id="CHEBI:15377"/>
        <dbReference type="ChEBI" id="CHEBI:15378"/>
        <dbReference type="ChEBI" id="CHEBI:30616"/>
        <dbReference type="ChEBI" id="CHEBI:33019"/>
        <dbReference type="ChEBI" id="CHEBI:43474"/>
        <dbReference type="ChEBI" id="CHEBI:58228"/>
        <dbReference type="ChEBI" id="CHEBI:76913"/>
        <dbReference type="ChEBI" id="CHEBI:139126"/>
        <dbReference type="ChEBI" id="CHEBI:456215"/>
    </reaction>
</comment>
<evidence type="ECO:0000259" key="13">
    <source>
        <dbReference type="PROSITE" id="PS51163"/>
    </source>
</evidence>
<evidence type="ECO:0000259" key="12">
    <source>
        <dbReference type="PROSITE" id="PS51160"/>
    </source>
</evidence>
<comment type="similarity">
    <text evidence="2">Belongs to the acylphosphatase family.</text>
</comment>
<feature type="domain" description="YrdC-like" evidence="13">
    <location>
        <begin position="215"/>
        <end position="400"/>
    </location>
</feature>
<dbReference type="InterPro" id="IPR006070">
    <property type="entry name" value="Sua5-like_dom"/>
</dbReference>
<evidence type="ECO:0000256" key="6">
    <source>
        <dbReference type="ARBA" id="ARBA00022771"/>
    </source>
</evidence>
<dbReference type="GO" id="GO:0051604">
    <property type="term" value="P:protein maturation"/>
    <property type="evidence" value="ECO:0007669"/>
    <property type="project" value="TreeGrafter"/>
</dbReference>
<dbReference type="Pfam" id="PF01300">
    <property type="entry name" value="Sua5_yciO_yrdC"/>
    <property type="match status" value="1"/>
</dbReference>
<comment type="pathway">
    <text evidence="1">Protein modification; [NiFe] hydrogenase maturation.</text>
</comment>
<gene>
    <name evidence="14" type="primary">hypF</name>
    <name evidence="14" type="ORF">CLMAG_51950</name>
</gene>
<dbReference type="PATRIC" id="fig|1121326.3.peg.5252"/>
<evidence type="ECO:0000256" key="1">
    <source>
        <dbReference type="ARBA" id="ARBA00004711"/>
    </source>
</evidence>
<comment type="catalytic activity">
    <reaction evidence="8 11">
        <text>an acyl phosphate + H2O = a carboxylate + phosphate + H(+)</text>
        <dbReference type="Rhea" id="RHEA:14965"/>
        <dbReference type="ChEBI" id="CHEBI:15377"/>
        <dbReference type="ChEBI" id="CHEBI:15378"/>
        <dbReference type="ChEBI" id="CHEBI:29067"/>
        <dbReference type="ChEBI" id="CHEBI:43474"/>
        <dbReference type="ChEBI" id="CHEBI:59918"/>
        <dbReference type="EC" id="3.6.1.7"/>
    </reaction>
</comment>
<dbReference type="FunFam" id="3.30.420.40:FF:000124">
    <property type="entry name" value="Carbamoyltransferase HypF"/>
    <property type="match status" value="1"/>
</dbReference>
<evidence type="ECO:0000256" key="10">
    <source>
        <dbReference type="PIRNR" id="PIRNR006256"/>
    </source>
</evidence>
<dbReference type="Gene3D" id="3.90.870.50">
    <property type="match status" value="1"/>
</dbReference>